<dbReference type="OrthoDB" id="2357150at2759"/>
<feature type="non-terminal residue" evidence="1">
    <location>
        <position position="191"/>
    </location>
</feature>
<name>A0A3P7IWP2_STRVU</name>
<dbReference type="EMBL" id="UYYB01009571">
    <property type="protein sequence ID" value="VDM68657.1"/>
    <property type="molecule type" value="Genomic_DNA"/>
</dbReference>
<proteinExistence type="predicted"/>
<evidence type="ECO:0000313" key="1">
    <source>
        <dbReference type="EMBL" id="VDM68657.1"/>
    </source>
</evidence>
<accession>A0A3P7IWP2</accession>
<dbReference type="Proteomes" id="UP000270094">
    <property type="component" value="Unassembled WGS sequence"/>
</dbReference>
<dbReference type="AlphaFoldDB" id="A0A3P7IWP2"/>
<evidence type="ECO:0000313" key="2">
    <source>
        <dbReference type="Proteomes" id="UP000270094"/>
    </source>
</evidence>
<sequence>MNPNESFLSTVSTANPGAPVMARIVANVVDMQQHLVNQYQTVVSSMEALKTELHTCTQSLREDLRRTDDRAQKQVDDLRATHANEVERLMDLIKTLLVKDTSAAAHSPPRVAEPPRVTPTQLAYANAAPAGSFFGAPAGVPNDLTAHAQYMAYYMQQLQEQQRMRTLGAQTGGFFGSQPGIGMSAMGIPAA</sequence>
<keyword evidence="2" id="KW-1185">Reference proteome</keyword>
<organism evidence="1 2">
    <name type="scientific">Strongylus vulgaris</name>
    <name type="common">Blood worm</name>
    <dbReference type="NCBI Taxonomy" id="40348"/>
    <lineage>
        <taxon>Eukaryota</taxon>
        <taxon>Metazoa</taxon>
        <taxon>Ecdysozoa</taxon>
        <taxon>Nematoda</taxon>
        <taxon>Chromadorea</taxon>
        <taxon>Rhabditida</taxon>
        <taxon>Rhabditina</taxon>
        <taxon>Rhabditomorpha</taxon>
        <taxon>Strongyloidea</taxon>
        <taxon>Strongylidae</taxon>
        <taxon>Strongylus</taxon>
    </lineage>
</organism>
<protein>
    <submittedName>
        <fullName evidence="1">Uncharacterized protein</fullName>
    </submittedName>
</protein>
<gene>
    <name evidence="1" type="ORF">SVUK_LOCUS3655</name>
</gene>
<reference evidence="1 2" key="1">
    <citation type="submission" date="2018-11" db="EMBL/GenBank/DDBJ databases">
        <authorList>
            <consortium name="Pathogen Informatics"/>
        </authorList>
    </citation>
    <scope>NUCLEOTIDE SEQUENCE [LARGE SCALE GENOMIC DNA]</scope>
</reference>